<accession>A0ABS5KMV9</accession>
<dbReference type="InterPro" id="IPR001279">
    <property type="entry name" value="Metallo-B-lactamas"/>
</dbReference>
<dbReference type="InterPro" id="IPR036866">
    <property type="entry name" value="RibonucZ/Hydroxyglut_hydro"/>
</dbReference>
<dbReference type="SUPFAM" id="SSF56281">
    <property type="entry name" value="Metallo-hydrolase/oxidoreductase"/>
    <property type="match status" value="1"/>
</dbReference>
<dbReference type="Gene3D" id="3.60.15.10">
    <property type="entry name" value="Ribonuclease Z/Hydroxyacylglutathione hydrolase-like"/>
    <property type="match status" value="1"/>
</dbReference>
<evidence type="ECO:0000313" key="3">
    <source>
        <dbReference type="Proteomes" id="UP000730482"/>
    </source>
</evidence>
<dbReference type="CDD" id="cd07716">
    <property type="entry name" value="RNaseZ_short-form-like_MBL-fold"/>
    <property type="match status" value="1"/>
</dbReference>
<comment type="caution">
    <text evidence="2">The sequence shown here is derived from an EMBL/GenBank/DDBJ whole genome shotgun (WGS) entry which is preliminary data.</text>
</comment>
<dbReference type="Pfam" id="PF12706">
    <property type="entry name" value="Lactamase_B_2"/>
    <property type="match status" value="1"/>
</dbReference>
<protein>
    <submittedName>
        <fullName evidence="2">MBL fold metallo-hydrolase</fullName>
    </submittedName>
</protein>
<proteinExistence type="predicted"/>
<keyword evidence="3" id="KW-1185">Reference proteome</keyword>
<evidence type="ECO:0000259" key="1">
    <source>
        <dbReference type="SMART" id="SM00849"/>
    </source>
</evidence>
<sequence>MRVTVLGGSGAWPTNTEACSGFLLQHEGFSLLVDAGYAVLPRLLDLMPAERLDAVYITHGHPDHCVDLNPLLRARALGGADPDPLPVYAPHRALDAVLALDRPGMLDAALQRHDFEPGADFSVGPFDLRTALLPHWVPNAAVRATAGGRSVVYTGDGGPDPALVELARGADALVAEATYPEVMAADDAPYLSTAWQAARQAVEAGVGRLVLTHLWAGSEPGRYLDAAAREYDGPTLVATGGLSFEA</sequence>
<feature type="domain" description="Metallo-beta-lactamase" evidence="1">
    <location>
        <begin position="18"/>
        <end position="195"/>
    </location>
</feature>
<evidence type="ECO:0000313" key="2">
    <source>
        <dbReference type="EMBL" id="MBS2547393.1"/>
    </source>
</evidence>
<dbReference type="PANTHER" id="PTHR46018">
    <property type="entry name" value="ZINC PHOSPHODIESTERASE ELAC PROTEIN 1"/>
    <property type="match status" value="1"/>
</dbReference>
<organism evidence="2 3">
    <name type="scientific">Catenulispora pinistramenti</name>
    <dbReference type="NCBI Taxonomy" id="2705254"/>
    <lineage>
        <taxon>Bacteria</taxon>
        <taxon>Bacillati</taxon>
        <taxon>Actinomycetota</taxon>
        <taxon>Actinomycetes</taxon>
        <taxon>Catenulisporales</taxon>
        <taxon>Catenulisporaceae</taxon>
        <taxon>Catenulispora</taxon>
    </lineage>
</organism>
<gene>
    <name evidence="2" type="ORF">KGQ19_10950</name>
</gene>
<dbReference type="Proteomes" id="UP000730482">
    <property type="component" value="Unassembled WGS sequence"/>
</dbReference>
<dbReference type="RefSeq" id="WP_212008993.1">
    <property type="nucleotide sequence ID" value="NZ_JAAFYZ010000027.1"/>
</dbReference>
<reference evidence="2 3" key="1">
    <citation type="submission" date="2020-02" db="EMBL/GenBank/DDBJ databases">
        <title>Acidophilic actinobacteria isolated from forest soil.</title>
        <authorList>
            <person name="Golinska P."/>
        </authorList>
    </citation>
    <scope>NUCLEOTIDE SEQUENCE [LARGE SCALE GENOMIC DNA]</scope>
    <source>
        <strain evidence="2 3">NL8</strain>
    </source>
</reference>
<dbReference type="PANTHER" id="PTHR46018:SF4">
    <property type="entry name" value="METALLO-HYDROLASE YHFI-RELATED"/>
    <property type="match status" value="1"/>
</dbReference>
<dbReference type="SMART" id="SM00849">
    <property type="entry name" value="Lactamase_B"/>
    <property type="match status" value="1"/>
</dbReference>
<name>A0ABS5KMV9_9ACTN</name>
<dbReference type="EMBL" id="JAAFYZ010000027">
    <property type="protein sequence ID" value="MBS2547393.1"/>
    <property type="molecule type" value="Genomic_DNA"/>
</dbReference>